<keyword evidence="1" id="KW-1133">Transmembrane helix</keyword>
<evidence type="ECO:0000313" key="2">
    <source>
        <dbReference type="EMBL" id="EDM75371.1"/>
    </source>
</evidence>
<sequence length="190" mass="20665">MALPAMTPRRYPAAVLELRLFAISLAVLIGATVYATKSWRFRRLSLRGFDTPFVPTGPFRHADPEIRPLYGRVRDAGSVVNFAMHVLVAYGGAASLAMLMWAGVTAMEQSLAEGLTASAQGALLGSISAAGMWLGHRKLHLIGGAVLTVFAFAVWPPAAPLVFILLVVQHDLMRRRMRADELEAKRVQSL</sequence>
<feature type="transmembrane region" description="Helical" evidence="1">
    <location>
        <begin position="114"/>
        <end position="135"/>
    </location>
</feature>
<dbReference type="AlphaFoldDB" id="A6GFJ9"/>
<feature type="transmembrane region" description="Helical" evidence="1">
    <location>
        <begin position="82"/>
        <end position="102"/>
    </location>
</feature>
<feature type="transmembrane region" description="Helical" evidence="1">
    <location>
        <begin position="141"/>
        <end position="168"/>
    </location>
</feature>
<organism evidence="2 3">
    <name type="scientific">Plesiocystis pacifica SIR-1</name>
    <dbReference type="NCBI Taxonomy" id="391625"/>
    <lineage>
        <taxon>Bacteria</taxon>
        <taxon>Pseudomonadati</taxon>
        <taxon>Myxococcota</taxon>
        <taxon>Polyangia</taxon>
        <taxon>Nannocystales</taxon>
        <taxon>Nannocystaceae</taxon>
        <taxon>Plesiocystis</taxon>
    </lineage>
</organism>
<evidence type="ECO:0000256" key="1">
    <source>
        <dbReference type="SAM" id="Phobius"/>
    </source>
</evidence>
<keyword evidence="1" id="KW-0812">Transmembrane</keyword>
<evidence type="ECO:0000313" key="3">
    <source>
        <dbReference type="Proteomes" id="UP000005801"/>
    </source>
</evidence>
<keyword evidence="1" id="KW-0472">Membrane</keyword>
<keyword evidence="3" id="KW-1185">Reference proteome</keyword>
<gene>
    <name evidence="2" type="ORF">PPSIR1_15370</name>
</gene>
<dbReference type="EMBL" id="ABCS01000094">
    <property type="protein sequence ID" value="EDM75371.1"/>
    <property type="molecule type" value="Genomic_DNA"/>
</dbReference>
<proteinExistence type="predicted"/>
<dbReference type="Proteomes" id="UP000005801">
    <property type="component" value="Unassembled WGS sequence"/>
</dbReference>
<comment type="caution">
    <text evidence="2">The sequence shown here is derived from an EMBL/GenBank/DDBJ whole genome shotgun (WGS) entry which is preliminary data.</text>
</comment>
<accession>A6GFJ9</accession>
<reference evidence="2 3" key="1">
    <citation type="submission" date="2007-06" db="EMBL/GenBank/DDBJ databases">
        <authorList>
            <person name="Shimkets L."/>
            <person name="Ferriera S."/>
            <person name="Johnson J."/>
            <person name="Kravitz S."/>
            <person name="Beeson K."/>
            <person name="Sutton G."/>
            <person name="Rogers Y.-H."/>
            <person name="Friedman R."/>
            <person name="Frazier M."/>
            <person name="Venter J.C."/>
        </authorList>
    </citation>
    <scope>NUCLEOTIDE SEQUENCE [LARGE SCALE GENOMIC DNA]</scope>
    <source>
        <strain evidence="2 3">SIR-1</strain>
    </source>
</reference>
<name>A6GFJ9_9BACT</name>
<protein>
    <submittedName>
        <fullName evidence="2">Uncharacterized protein</fullName>
    </submittedName>
</protein>